<protein>
    <submittedName>
        <fullName evidence="1">Uncharacterized protein</fullName>
    </submittedName>
</protein>
<dbReference type="AlphaFoldDB" id="K5WKP5"/>
<dbReference type="RefSeq" id="XP_007333444.1">
    <property type="nucleotide sequence ID" value="XM_007333382.1"/>
</dbReference>
<dbReference type="EMBL" id="JH971407">
    <property type="protein sequence ID" value="EKM75876.1"/>
    <property type="molecule type" value="Genomic_DNA"/>
</dbReference>
<dbReference type="Proteomes" id="UP000008493">
    <property type="component" value="Unassembled WGS sequence"/>
</dbReference>
<dbReference type="KEGG" id="abp:AGABI1DRAFT94516"/>
<sequence length="355" mass="41109">MPDWNELKTLGNTLTRLKLHRPPSRLCADRWIELVQNLPNLESFALTFALEVFCDHSKSKERFTLGVKKFAFSDLLHFCPSFLDRIDLSTTVCRSSSITCLSHPQSDSEISEEDAMKAVLPHMKRLLSQIMIDNSSFRICDSLIVIDSNLLGPAIHSRELGQTVITKHSHHFYVCFHRYAQLTEYHRPFVYPTLLDLVRTISTSVELAETCIDDRPPTFDWDHYFDVLVHCQNIRFMQGVSLSWWKWLCKRLIPAAGEATNDATKPLFPHLRSIDFEKKIQIKERPVEPSTPYMHVDQISFDELKAFCKHRANIGVPLEWVSIYDDGIFEMDDSGEIKAEPDPWDTVRRAIKWDA</sequence>
<organism evidence="1 2">
    <name type="scientific">Agaricus bisporus var. burnettii (strain JB137-S8 / ATCC MYA-4627 / FGSC 10392)</name>
    <name type="common">White button mushroom</name>
    <dbReference type="NCBI Taxonomy" id="597362"/>
    <lineage>
        <taxon>Eukaryota</taxon>
        <taxon>Fungi</taxon>
        <taxon>Dikarya</taxon>
        <taxon>Basidiomycota</taxon>
        <taxon>Agaricomycotina</taxon>
        <taxon>Agaricomycetes</taxon>
        <taxon>Agaricomycetidae</taxon>
        <taxon>Agaricales</taxon>
        <taxon>Agaricineae</taxon>
        <taxon>Agaricaceae</taxon>
        <taxon>Agaricus</taxon>
    </lineage>
</organism>
<proteinExistence type="predicted"/>
<accession>K5WKP5</accession>
<keyword evidence="2" id="KW-1185">Reference proteome</keyword>
<gene>
    <name evidence="1" type="ORF">AGABI1DRAFT_94516</name>
</gene>
<evidence type="ECO:0000313" key="2">
    <source>
        <dbReference type="Proteomes" id="UP000008493"/>
    </source>
</evidence>
<dbReference type="eggNOG" id="ENOG502SSGI">
    <property type="taxonomic scope" value="Eukaryota"/>
</dbReference>
<name>K5WKP5_AGABU</name>
<dbReference type="HOGENOM" id="CLU_039409_0_0_1"/>
<reference evidence="2" key="1">
    <citation type="journal article" date="2012" name="Proc. Natl. Acad. Sci. U.S.A.">
        <title>Genome sequence of the button mushroom Agaricus bisporus reveals mechanisms governing adaptation to a humic-rich ecological niche.</title>
        <authorList>
            <person name="Morin E."/>
            <person name="Kohler A."/>
            <person name="Baker A.R."/>
            <person name="Foulongne-Oriol M."/>
            <person name="Lombard V."/>
            <person name="Nagy L.G."/>
            <person name="Ohm R.A."/>
            <person name="Patyshakuliyeva A."/>
            <person name="Brun A."/>
            <person name="Aerts A.L."/>
            <person name="Bailey A.M."/>
            <person name="Billette C."/>
            <person name="Coutinho P.M."/>
            <person name="Deakin G."/>
            <person name="Doddapaneni H."/>
            <person name="Floudas D."/>
            <person name="Grimwood J."/>
            <person name="Hilden K."/>
            <person name="Kuees U."/>
            <person name="LaButti K.M."/>
            <person name="Lapidus A."/>
            <person name="Lindquist E.A."/>
            <person name="Lucas S.M."/>
            <person name="Murat C."/>
            <person name="Riley R.W."/>
            <person name="Salamov A.A."/>
            <person name="Schmutz J."/>
            <person name="Subramanian V."/>
            <person name="Woesten H.A.B."/>
            <person name="Xu J."/>
            <person name="Eastwood D.C."/>
            <person name="Foster G.D."/>
            <person name="Sonnenberg A.S."/>
            <person name="Cullen D."/>
            <person name="de Vries R.P."/>
            <person name="Lundell T."/>
            <person name="Hibbett D.S."/>
            <person name="Henrissat B."/>
            <person name="Burton K.S."/>
            <person name="Kerrigan R.W."/>
            <person name="Challen M.P."/>
            <person name="Grigoriev I.V."/>
            <person name="Martin F."/>
        </authorList>
    </citation>
    <scope>NUCLEOTIDE SEQUENCE [LARGE SCALE GENOMIC DNA]</scope>
    <source>
        <strain evidence="2">JB137-S8 / ATCC MYA-4627 / FGSC 10392</strain>
    </source>
</reference>
<evidence type="ECO:0000313" key="1">
    <source>
        <dbReference type="EMBL" id="EKM75876.1"/>
    </source>
</evidence>
<dbReference type="InParanoid" id="K5WKP5"/>
<dbReference type="GeneID" id="18832571"/>